<protein>
    <submittedName>
        <fullName evidence="2">Uncharacterized protein</fullName>
    </submittedName>
</protein>
<dbReference type="RefSeq" id="XP_008864707.1">
    <property type="nucleotide sequence ID" value="XM_008866485.1"/>
</dbReference>
<feature type="region of interest" description="Disordered" evidence="1">
    <location>
        <begin position="103"/>
        <end position="131"/>
    </location>
</feature>
<gene>
    <name evidence="2" type="ORF">H310_02824</name>
</gene>
<proteinExistence type="predicted"/>
<dbReference type="OrthoDB" id="78078at2759"/>
<reference evidence="2" key="1">
    <citation type="submission" date="2013-12" db="EMBL/GenBank/DDBJ databases">
        <title>The Genome Sequence of Aphanomyces invadans NJM9701.</title>
        <authorList>
            <consortium name="The Broad Institute Genomics Platform"/>
            <person name="Russ C."/>
            <person name="Tyler B."/>
            <person name="van West P."/>
            <person name="Dieguez-Uribeondo J."/>
            <person name="Young S.K."/>
            <person name="Zeng Q."/>
            <person name="Gargeya S."/>
            <person name="Fitzgerald M."/>
            <person name="Abouelleil A."/>
            <person name="Alvarado L."/>
            <person name="Chapman S.B."/>
            <person name="Gainer-Dewar J."/>
            <person name="Goldberg J."/>
            <person name="Griggs A."/>
            <person name="Gujja S."/>
            <person name="Hansen M."/>
            <person name="Howarth C."/>
            <person name="Imamovic A."/>
            <person name="Ireland A."/>
            <person name="Larimer J."/>
            <person name="McCowan C."/>
            <person name="Murphy C."/>
            <person name="Pearson M."/>
            <person name="Poon T.W."/>
            <person name="Priest M."/>
            <person name="Roberts A."/>
            <person name="Saif S."/>
            <person name="Shea T."/>
            <person name="Sykes S."/>
            <person name="Wortman J."/>
            <person name="Nusbaum C."/>
            <person name="Birren B."/>
        </authorList>
    </citation>
    <scope>NUCLEOTIDE SEQUENCE [LARGE SCALE GENOMIC DNA]</scope>
    <source>
        <strain evidence="2">NJM9701</strain>
    </source>
</reference>
<feature type="region of interest" description="Disordered" evidence="1">
    <location>
        <begin position="1"/>
        <end position="56"/>
    </location>
</feature>
<dbReference type="GeneID" id="20079874"/>
<evidence type="ECO:0000256" key="1">
    <source>
        <dbReference type="SAM" id="MobiDB-lite"/>
    </source>
</evidence>
<dbReference type="AlphaFoldDB" id="A0A024UL89"/>
<organism evidence="2">
    <name type="scientific">Aphanomyces invadans</name>
    <dbReference type="NCBI Taxonomy" id="157072"/>
    <lineage>
        <taxon>Eukaryota</taxon>
        <taxon>Sar</taxon>
        <taxon>Stramenopiles</taxon>
        <taxon>Oomycota</taxon>
        <taxon>Saprolegniomycetes</taxon>
        <taxon>Saprolegniales</taxon>
        <taxon>Verrucalvaceae</taxon>
        <taxon>Aphanomyces</taxon>
    </lineage>
</organism>
<feature type="compositionally biased region" description="Basic and acidic residues" evidence="1">
    <location>
        <begin position="103"/>
        <end position="112"/>
    </location>
</feature>
<dbReference type="EMBL" id="KI913955">
    <property type="protein sequence ID" value="ETW06632.1"/>
    <property type="molecule type" value="Genomic_DNA"/>
</dbReference>
<dbReference type="VEuPathDB" id="FungiDB:H310_02824"/>
<accession>A0A024UL89</accession>
<evidence type="ECO:0000313" key="2">
    <source>
        <dbReference type="EMBL" id="ETW06632.1"/>
    </source>
</evidence>
<sequence>MAHSALPMPRHPVGEDAASQGEKRKKNVDHSHVDLTSTAKRVKVDDVAPETPPSKASALWVQQSHVVVGKPKPAMMRKSASVNDLWVKQSIARALRWLAIDPRHASHDDDPKLGIQTNNQADHRQLNNRLH</sequence>
<name>A0A024UL89_9STRA</name>